<name>A0A840A7D1_9CAUL</name>
<protein>
    <recommendedName>
        <fullName evidence="3">Xaa-Pro dipeptidyl-peptidase-like domain-containing protein</fullName>
    </recommendedName>
</protein>
<sequence length="290" mass="31605">MAYEVERKSVIVWSEGSRLAAEVLRPRGVGGLLPAILLAHGWGGLKEHLIELYAESFAAAGFITLSFDYRGWGQSDGRIIATPSSPMLTESGVQTLAVRVLREVVDPVDQIADVRNAFAWLIAEEGVDPARVGLWGSSYGGGHVVSVAGMDARVKAVVAQIGGYGHPREDWYRDLAQRRMSDKARGVLDPPVPQGVDGSPGLAGTPDVARQFGHAPLDHARRVTAPTLFIDAEFEEYNDPSLQGGAAHEILRANGVTTERATFPCTHYRVYDDHLIEARAMALDWFQRHL</sequence>
<dbReference type="AlphaFoldDB" id="A0A840A7D1"/>
<dbReference type="InterPro" id="IPR000383">
    <property type="entry name" value="Xaa-Pro-like_dom"/>
</dbReference>
<dbReference type="GO" id="GO:0052689">
    <property type="term" value="F:carboxylic ester hydrolase activity"/>
    <property type="evidence" value="ECO:0007669"/>
    <property type="project" value="UniProtKB-ARBA"/>
</dbReference>
<dbReference type="EMBL" id="JACIDK010000010">
    <property type="protein sequence ID" value="MBB3893371.1"/>
    <property type="molecule type" value="Genomic_DNA"/>
</dbReference>
<evidence type="ECO:0000313" key="5">
    <source>
        <dbReference type="Proteomes" id="UP000530564"/>
    </source>
</evidence>
<keyword evidence="5" id="KW-1185">Reference proteome</keyword>
<dbReference type="InterPro" id="IPR050261">
    <property type="entry name" value="FrsA_esterase"/>
</dbReference>
<evidence type="ECO:0000313" key="4">
    <source>
        <dbReference type="EMBL" id="MBB3893371.1"/>
    </source>
</evidence>
<keyword evidence="1" id="KW-0378">Hydrolase</keyword>
<accession>A0A840A7D1</accession>
<organism evidence="4 5">
    <name type="scientific">Phenylobacterium haematophilum</name>
    <dbReference type="NCBI Taxonomy" id="98513"/>
    <lineage>
        <taxon>Bacteria</taxon>
        <taxon>Pseudomonadati</taxon>
        <taxon>Pseudomonadota</taxon>
        <taxon>Alphaproteobacteria</taxon>
        <taxon>Caulobacterales</taxon>
        <taxon>Caulobacteraceae</taxon>
        <taxon>Phenylobacterium</taxon>
    </lineage>
</organism>
<evidence type="ECO:0000256" key="1">
    <source>
        <dbReference type="ARBA" id="ARBA00022801"/>
    </source>
</evidence>
<evidence type="ECO:0000259" key="3">
    <source>
        <dbReference type="Pfam" id="PF02129"/>
    </source>
</evidence>
<dbReference type="Proteomes" id="UP000530564">
    <property type="component" value="Unassembled WGS sequence"/>
</dbReference>
<dbReference type="PANTHER" id="PTHR22946:SF9">
    <property type="entry name" value="POLYKETIDE TRANSFERASE AF380"/>
    <property type="match status" value="1"/>
</dbReference>
<comment type="caution">
    <text evidence="4">The sequence shown here is derived from an EMBL/GenBank/DDBJ whole genome shotgun (WGS) entry which is preliminary data.</text>
</comment>
<dbReference type="Pfam" id="PF02129">
    <property type="entry name" value="Peptidase_S15"/>
    <property type="match status" value="1"/>
</dbReference>
<dbReference type="Gene3D" id="3.40.50.1820">
    <property type="entry name" value="alpha/beta hydrolase"/>
    <property type="match status" value="1"/>
</dbReference>
<gene>
    <name evidence="4" type="ORF">GGQ61_004115</name>
</gene>
<dbReference type="PANTHER" id="PTHR22946">
    <property type="entry name" value="DIENELACTONE HYDROLASE DOMAIN-CONTAINING PROTEIN-RELATED"/>
    <property type="match status" value="1"/>
</dbReference>
<feature type="domain" description="Xaa-Pro dipeptidyl-peptidase-like" evidence="3">
    <location>
        <begin position="16"/>
        <end position="173"/>
    </location>
</feature>
<dbReference type="InterPro" id="IPR029058">
    <property type="entry name" value="AB_hydrolase_fold"/>
</dbReference>
<proteinExistence type="predicted"/>
<dbReference type="RefSeq" id="WP_183776884.1">
    <property type="nucleotide sequence ID" value="NZ_JACIDK010000010.1"/>
</dbReference>
<evidence type="ECO:0000256" key="2">
    <source>
        <dbReference type="SAM" id="MobiDB-lite"/>
    </source>
</evidence>
<feature type="region of interest" description="Disordered" evidence="2">
    <location>
        <begin position="185"/>
        <end position="204"/>
    </location>
</feature>
<dbReference type="SUPFAM" id="SSF53474">
    <property type="entry name" value="alpha/beta-Hydrolases"/>
    <property type="match status" value="1"/>
</dbReference>
<reference evidence="4 5" key="1">
    <citation type="submission" date="2020-08" db="EMBL/GenBank/DDBJ databases">
        <title>Genomic Encyclopedia of Type Strains, Phase IV (KMG-IV): sequencing the most valuable type-strain genomes for metagenomic binning, comparative biology and taxonomic classification.</title>
        <authorList>
            <person name="Goeker M."/>
        </authorList>
    </citation>
    <scope>NUCLEOTIDE SEQUENCE [LARGE SCALE GENOMIC DNA]</scope>
    <source>
        <strain evidence="4 5">DSM 21793</strain>
    </source>
</reference>